<feature type="transmembrane region" description="Helical" evidence="4">
    <location>
        <begin position="194"/>
        <end position="213"/>
    </location>
</feature>
<dbReference type="GO" id="GO:0022857">
    <property type="term" value="F:transmembrane transporter activity"/>
    <property type="evidence" value="ECO:0007669"/>
    <property type="project" value="InterPro"/>
</dbReference>
<feature type="transmembrane region" description="Helical" evidence="4">
    <location>
        <begin position="350"/>
        <end position="371"/>
    </location>
</feature>
<proteinExistence type="predicted"/>
<dbReference type="EMBL" id="CAJFCJ010000014">
    <property type="protein sequence ID" value="CAD5121699.1"/>
    <property type="molecule type" value="Genomic_DNA"/>
</dbReference>
<dbReference type="OrthoDB" id="9626824at2759"/>
<feature type="transmembrane region" description="Helical" evidence="4">
    <location>
        <begin position="136"/>
        <end position="155"/>
    </location>
</feature>
<dbReference type="Pfam" id="PF07690">
    <property type="entry name" value="MFS_1"/>
    <property type="match status" value="1"/>
</dbReference>
<accession>A0A7I8VZD4</accession>
<feature type="transmembrane region" description="Helical" evidence="4">
    <location>
        <begin position="403"/>
        <end position="425"/>
    </location>
</feature>
<dbReference type="PANTHER" id="PTHR23121:SF9">
    <property type="entry name" value="SODIUM-DEPENDENT GLUCOSE TRANSPORTER 1"/>
    <property type="match status" value="1"/>
</dbReference>
<evidence type="ECO:0000256" key="3">
    <source>
        <dbReference type="ARBA" id="ARBA00023136"/>
    </source>
</evidence>
<evidence type="ECO:0000313" key="6">
    <source>
        <dbReference type="Proteomes" id="UP000549394"/>
    </source>
</evidence>
<reference evidence="5 6" key="1">
    <citation type="submission" date="2020-08" db="EMBL/GenBank/DDBJ databases">
        <authorList>
            <person name="Hejnol A."/>
        </authorList>
    </citation>
    <scope>NUCLEOTIDE SEQUENCE [LARGE SCALE GENOMIC DNA]</scope>
</reference>
<dbReference type="InterPro" id="IPR011701">
    <property type="entry name" value="MFS"/>
</dbReference>
<organism evidence="5 6">
    <name type="scientific">Dimorphilus gyrociliatus</name>
    <dbReference type="NCBI Taxonomy" id="2664684"/>
    <lineage>
        <taxon>Eukaryota</taxon>
        <taxon>Metazoa</taxon>
        <taxon>Spiralia</taxon>
        <taxon>Lophotrochozoa</taxon>
        <taxon>Annelida</taxon>
        <taxon>Polychaeta</taxon>
        <taxon>Polychaeta incertae sedis</taxon>
        <taxon>Dinophilidae</taxon>
        <taxon>Dimorphilus</taxon>
    </lineage>
</organism>
<gene>
    <name evidence="5" type="ORF">DGYR_LOCUS9613</name>
</gene>
<feature type="transmembrane region" description="Helical" evidence="4">
    <location>
        <begin position="378"/>
        <end position="397"/>
    </location>
</feature>
<dbReference type="Gene3D" id="1.20.1250.20">
    <property type="entry name" value="MFS general substrate transporter like domains"/>
    <property type="match status" value="2"/>
</dbReference>
<feature type="transmembrane region" description="Helical" evidence="4">
    <location>
        <begin position="167"/>
        <end position="187"/>
    </location>
</feature>
<dbReference type="InterPro" id="IPR036259">
    <property type="entry name" value="MFS_trans_sf"/>
</dbReference>
<dbReference type="Proteomes" id="UP000549394">
    <property type="component" value="Unassembled WGS sequence"/>
</dbReference>
<dbReference type="PANTHER" id="PTHR23121">
    <property type="entry name" value="SODIUM-DEPENDENT GLUCOSE TRANSPORTER 1"/>
    <property type="match status" value="1"/>
</dbReference>
<protein>
    <submittedName>
        <fullName evidence="5">DgyrCDS10184</fullName>
    </submittedName>
</protein>
<name>A0A7I8VZD4_9ANNE</name>
<keyword evidence="2 4" id="KW-1133">Transmembrane helix</keyword>
<evidence type="ECO:0000313" key="5">
    <source>
        <dbReference type="EMBL" id="CAD5121699.1"/>
    </source>
</evidence>
<keyword evidence="6" id="KW-1185">Reference proteome</keyword>
<evidence type="ECO:0000256" key="1">
    <source>
        <dbReference type="ARBA" id="ARBA00022692"/>
    </source>
</evidence>
<feature type="transmembrane region" description="Helical" evidence="4">
    <location>
        <begin position="110"/>
        <end position="129"/>
    </location>
</feature>
<feature type="transmembrane region" description="Helical" evidence="4">
    <location>
        <begin position="309"/>
        <end position="338"/>
    </location>
</feature>
<evidence type="ECO:0000256" key="2">
    <source>
        <dbReference type="ARBA" id="ARBA00022989"/>
    </source>
</evidence>
<keyword evidence="1 4" id="KW-0812">Transmembrane</keyword>
<dbReference type="AlphaFoldDB" id="A0A7I8VZD4"/>
<sequence length="507" mass="56205">MAFEPKLKPEESPFRFIDESAVNSRVASRAGSRDFLESDNDLIDENCKGSIGKGEKGRRHGRNISCRTAFYVLVVLLSSIIAGINAGLLAPALLDLSAQVNASVYDTSKVFIWRGGASILASVVFGLLLDCLHYPLVLAITLLIQGGSVIASGWWKNLLGMCALQGLAGFCNGGLCTGNIMLGLRLFGKKSKEMIQAVNVAFLFGLGIIPFIVEPFVSQISNKYNQETNSTKCPIKYFNISSNTSGISQPQESRIPYAFFITGLLTSLLFIPFSILFCLSEFQILRRKKGVIDKKPGERKDDSWNVYKAFSLFFISCLLALGGSFDYSFSALFMHVLVNHLCWDKELSTIVLGVYQMSKVIFNFFSIFAVRCIKPSKLVLIDFLIMLPSAGILTLALERWPFIPWLCSVLFAFGMSNLYSSLMSFEDTGLPKSGKVAGVYNIAVCTGMMIMPPIAALILADFGMFMFKLTYLAIVSLFFVFYLAVKIVLYFQNRKYRLIRTVKDANS</sequence>
<evidence type="ECO:0000256" key="4">
    <source>
        <dbReference type="SAM" id="Phobius"/>
    </source>
</evidence>
<dbReference type="SUPFAM" id="SSF103473">
    <property type="entry name" value="MFS general substrate transporter"/>
    <property type="match status" value="1"/>
</dbReference>
<feature type="transmembrane region" description="Helical" evidence="4">
    <location>
        <begin position="68"/>
        <end position="90"/>
    </location>
</feature>
<keyword evidence="3 4" id="KW-0472">Membrane</keyword>
<feature type="transmembrane region" description="Helical" evidence="4">
    <location>
        <begin position="437"/>
        <end position="459"/>
    </location>
</feature>
<feature type="transmembrane region" description="Helical" evidence="4">
    <location>
        <begin position="257"/>
        <end position="279"/>
    </location>
</feature>
<comment type="caution">
    <text evidence="5">The sequence shown here is derived from an EMBL/GenBank/DDBJ whole genome shotgun (WGS) entry which is preliminary data.</text>
</comment>
<feature type="transmembrane region" description="Helical" evidence="4">
    <location>
        <begin position="471"/>
        <end position="491"/>
    </location>
</feature>